<feature type="transmembrane region" description="Helical" evidence="5">
    <location>
        <begin position="12"/>
        <end position="36"/>
    </location>
</feature>
<feature type="transmembrane region" description="Helical" evidence="5">
    <location>
        <begin position="86"/>
        <end position="104"/>
    </location>
</feature>
<evidence type="ECO:0000256" key="5">
    <source>
        <dbReference type="SAM" id="Phobius"/>
    </source>
</evidence>
<accession>A0A2S6CYB3</accession>
<keyword evidence="2 5" id="KW-0812">Transmembrane</keyword>
<proteinExistence type="predicted"/>
<comment type="subcellular location">
    <subcellularLocation>
        <location evidence="1">Membrane</location>
        <topology evidence="1">Multi-pass membrane protein</topology>
    </subcellularLocation>
</comment>
<evidence type="ECO:0000256" key="3">
    <source>
        <dbReference type="ARBA" id="ARBA00022989"/>
    </source>
</evidence>
<dbReference type="OrthoDB" id="425405at2"/>
<keyword evidence="7" id="KW-1185">Reference proteome</keyword>
<evidence type="ECO:0000313" key="7">
    <source>
        <dbReference type="Proteomes" id="UP000239589"/>
    </source>
</evidence>
<protein>
    <submittedName>
        <fullName evidence="6">DUF4870 domain-containing protein</fullName>
    </submittedName>
</protein>
<dbReference type="AlphaFoldDB" id="A0A2S6CYB3"/>
<dbReference type="RefSeq" id="WP_104386645.1">
    <property type="nucleotide sequence ID" value="NZ_PGEM01000025.1"/>
</dbReference>
<dbReference type="EMBL" id="PGEM01000025">
    <property type="protein sequence ID" value="PPJ64580.1"/>
    <property type="molecule type" value="Genomic_DNA"/>
</dbReference>
<name>A0A2S6CYB3_9CYAN</name>
<gene>
    <name evidence="6" type="ORF">CUN59_04140</name>
</gene>
<dbReference type="Proteomes" id="UP000239589">
    <property type="component" value="Unassembled WGS sequence"/>
</dbReference>
<keyword evidence="3 5" id="KW-1133">Transmembrane helix</keyword>
<organism evidence="6 7">
    <name type="scientific">Cuspidothrix issatschenkoi CHARLIE-1</name>
    <dbReference type="NCBI Taxonomy" id="2052836"/>
    <lineage>
        <taxon>Bacteria</taxon>
        <taxon>Bacillati</taxon>
        <taxon>Cyanobacteriota</taxon>
        <taxon>Cyanophyceae</taxon>
        <taxon>Nostocales</taxon>
        <taxon>Aphanizomenonaceae</taxon>
        <taxon>Cuspidothrix</taxon>
    </lineage>
</organism>
<evidence type="ECO:0000256" key="4">
    <source>
        <dbReference type="ARBA" id="ARBA00023136"/>
    </source>
</evidence>
<reference evidence="6 7" key="1">
    <citation type="submission" date="2018-02" db="EMBL/GenBank/DDBJ databases">
        <title>Discovery of a pederin family compound in a non-symbiotic bloom-forming cyanobacterium.</title>
        <authorList>
            <person name="Kust A."/>
            <person name="Mares J."/>
            <person name="Jokela J."/>
            <person name="Urajova P."/>
            <person name="Hajek J."/>
            <person name="Saurav K."/>
            <person name="Voracova K."/>
            <person name="Fewer D.P."/>
            <person name="Haapaniemi E."/>
            <person name="Permi P."/>
            <person name="Rehakova K."/>
            <person name="Sivonen K."/>
            <person name="Hrouzek P."/>
        </authorList>
    </citation>
    <scope>NUCLEOTIDE SEQUENCE [LARGE SCALE GENOMIC DNA]</scope>
    <source>
        <strain evidence="6 7">CHARLIE-1</strain>
    </source>
</reference>
<dbReference type="Pfam" id="PF09685">
    <property type="entry name" value="MamF_MmsF"/>
    <property type="match status" value="1"/>
</dbReference>
<comment type="caution">
    <text evidence="6">The sequence shown here is derived from an EMBL/GenBank/DDBJ whole genome shotgun (WGS) entry which is preliminary data.</text>
</comment>
<evidence type="ECO:0000256" key="2">
    <source>
        <dbReference type="ARBA" id="ARBA00022692"/>
    </source>
</evidence>
<feature type="transmembrane region" description="Helical" evidence="5">
    <location>
        <begin position="56"/>
        <end position="79"/>
    </location>
</feature>
<keyword evidence="4 5" id="KW-0472">Membrane</keyword>
<sequence length="119" mass="13338">MYDIDKRKLLSALCHGAIFFSTAGVSIGLPIAILFVTDDPVVKENAKESINFHFNVWLYGSILAGLLFFTGWLILPLFVLLPILGLGYLLHWGLTILALIGVFSNSSEPWRYPLIFRLL</sequence>
<dbReference type="InterPro" id="IPR019109">
    <property type="entry name" value="MamF_MmsF"/>
</dbReference>
<evidence type="ECO:0000256" key="1">
    <source>
        <dbReference type="ARBA" id="ARBA00004141"/>
    </source>
</evidence>
<evidence type="ECO:0000313" key="6">
    <source>
        <dbReference type="EMBL" id="PPJ64580.1"/>
    </source>
</evidence>